<dbReference type="OrthoDB" id="9809429at2"/>
<dbReference type="STRING" id="1839801.Dform_00838"/>
<dbReference type="Pfam" id="PF00121">
    <property type="entry name" value="TIM"/>
    <property type="match status" value="1"/>
</dbReference>
<dbReference type="NCBIfam" id="TIGR00419">
    <property type="entry name" value="tim"/>
    <property type="match status" value="1"/>
</dbReference>
<comment type="pathway">
    <text evidence="1 9 10">Carbohydrate degradation; glycolysis; D-glyceraldehyde 3-phosphate from glycerone phosphate: step 1/1.</text>
</comment>
<evidence type="ECO:0000256" key="2">
    <source>
        <dbReference type="ARBA" id="ARBA00007422"/>
    </source>
</evidence>
<dbReference type="AlphaFoldDB" id="A0A1P8F6U1"/>
<dbReference type="EMBL" id="CP018258">
    <property type="protein sequence ID" value="APV44183.1"/>
    <property type="molecule type" value="Genomic_DNA"/>
</dbReference>
<evidence type="ECO:0000256" key="8">
    <source>
        <dbReference type="ARBA" id="ARBA00023235"/>
    </source>
</evidence>
<organism evidence="11 12">
    <name type="scientific">Dehalogenimonas formicexedens</name>
    <dbReference type="NCBI Taxonomy" id="1839801"/>
    <lineage>
        <taxon>Bacteria</taxon>
        <taxon>Bacillati</taxon>
        <taxon>Chloroflexota</taxon>
        <taxon>Dehalococcoidia</taxon>
        <taxon>Dehalococcoidales</taxon>
        <taxon>Dehalococcoidaceae</taxon>
        <taxon>Dehalogenimonas</taxon>
    </lineage>
</organism>
<keyword evidence="12" id="KW-1185">Reference proteome</keyword>
<dbReference type="SUPFAM" id="SSF51351">
    <property type="entry name" value="Triosephosphate isomerase (TIM)"/>
    <property type="match status" value="1"/>
</dbReference>
<dbReference type="InterPro" id="IPR000652">
    <property type="entry name" value="Triosephosphate_isomerase"/>
</dbReference>
<evidence type="ECO:0000313" key="11">
    <source>
        <dbReference type="EMBL" id="APV44183.1"/>
    </source>
</evidence>
<dbReference type="GO" id="GO:0006096">
    <property type="term" value="P:glycolytic process"/>
    <property type="evidence" value="ECO:0007669"/>
    <property type="project" value="UniProtKB-UniRule"/>
</dbReference>
<dbReference type="CDD" id="cd00311">
    <property type="entry name" value="TIM"/>
    <property type="match status" value="1"/>
</dbReference>
<name>A0A1P8F6U1_9CHLR</name>
<sequence length="254" mass="27163">MGNKTPVIAGNWKMHTTLSEAVDLVTKIGQGTDKGWRVETIVCPPFISLAKLKELTAGTPIELGAQDVFYEEIGAYTGEISPGMLSGLCRYVIVGHSERRMYFCETDETVNRKLKASIKHGLRPIMCVGENLTENESSNAESVISRQIKEGLKGIESAELLIAYEPIWAIGTGKAATAAYANNIMGLIRNLLKGLFGSEAALNIPLLYGGSVNASNITELLSQPEVDGALVGGASLKADQFLSILKQAGELSCS</sequence>
<dbReference type="KEGG" id="dfo:Dform_00838"/>
<evidence type="ECO:0000256" key="1">
    <source>
        <dbReference type="ARBA" id="ARBA00004680"/>
    </source>
</evidence>
<dbReference type="InterPro" id="IPR020861">
    <property type="entry name" value="Triosephosphate_isomerase_AS"/>
</dbReference>
<comment type="subunit">
    <text evidence="9 10">Homodimer.</text>
</comment>
<feature type="binding site" evidence="9">
    <location>
        <begin position="232"/>
        <end position="233"/>
    </location>
    <ligand>
        <name>substrate</name>
    </ligand>
</feature>
<accession>A0A1P8F6U1</accession>
<feature type="active site" description="Electrophile" evidence="9">
    <location>
        <position position="96"/>
    </location>
</feature>
<feature type="binding site" evidence="9">
    <location>
        <position position="211"/>
    </location>
    <ligand>
        <name>substrate</name>
    </ligand>
</feature>
<comment type="similarity">
    <text evidence="2 9 10">Belongs to the triosephosphate isomerase family.</text>
</comment>
<keyword evidence="7 9" id="KW-0324">Glycolysis</keyword>
<comment type="catalytic activity">
    <reaction evidence="9 10">
        <text>D-glyceraldehyde 3-phosphate = dihydroxyacetone phosphate</text>
        <dbReference type="Rhea" id="RHEA:18585"/>
        <dbReference type="ChEBI" id="CHEBI:57642"/>
        <dbReference type="ChEBI" id="CHEBI:59776"/>
        <dbReference type="EC" id="5.3.1.1"/>
    </reaction>
</comment>
<comment type="pathway">
    <text evidence="9 10">Carbohydrate biosynthesis; gluconeogenesis.</text>
</comment>
<keyword evidence="5 9" id="KW-0312">Gluconeogenesis</keyword>
<dbReference type="PANTHER" id="PTHR21139">
    <property type="entry name" value="TRIOSEPHOSPHATE ISOMERASE"/>
    <property type="match status" value="1"/>
</dbReference>
<evidence type="ECO:0000313" key="12">
    <source>
        <dbReference type="Proteomes" id="UP000185934"/>
    </source>
</evidence>
<evidence type="ECO:0000256" key="9">
    <source>
        <dbReference type="HAMAP-Rule" id="MF_00147"/>
    </source>
</evidence>
<dbReference type="UniPathway" id="UPA00138"/>
<keyword evidence="8 9" id="KW-0413">Isomerase</keyword>
<evidence type="ECO:0000256" key="7">
    <source>
        <dbReference type="ARBA" id="ARBA00023152"/>
    </source>
</evidence>
<dbReference type="Proteomes" id="UP000185934">
    <property type="component" value="Chromosome"/>
</dbReference>
<comment type="function">
    <text evidence="9">Involved in the gluconeogenesis. Catalyzes stereospecifically the conversion of dihydroxyacetone phosphate (DHAP) to D-glyceraldehyde-3-phosphate (G3P).</text>
</comment>
<proteinExistence type="inferred from homology"/>
<dbReference type="RefSeq" id="WP_076003914.1">
    <property type="nucleotide sequence ID" value="NZ_CP018258.1"/>
</dbReference>
<dbReference type="InterPro" id="IPR013785">
    <property type="entry name" value="Aldolase_TIM"/>
</dbReference>
<reference evidence="12" key="1">
    <citation type="submission" date="2016-11" db="EMBL/GenBank/DDBJ databases">
        <title>Dehalogenimonas formicexedens sp. nov., a chlorinated alkane respiring bacterium isolated from contaminated groundwater.</title>
        <authorList>
            <person name="Key T.A."/>
            <person name="Bowman K.S."/>
            <person name="Lee I."/>
            <person name="Chun J."/>
            <person name="Albuquerque L."/>
            <person name="da Costa M.S."/>
            <person name="Rainey F.A."/>
            <person name="Moe W.M."/>
        </authorList>
    </citation>
    <scope>NUCLEOTIDE SEQUENCE [LARGE SCALE GENOMIC DNA]</scope>
    <source>
        <strain evidence="12">NSZ-14</strain>
    </source>
</reference>
<dbReference type="GO" id="GO:0019563">
    <property type="term" value="P:glycerol catabolic process"/>
    <property type="evidence" value="ECO:0007669"/>
    <property type="project" value="TreeGrafter"/>
</dbReference>
<dbReference type="InterPro" id="IPR035990">
    <property type="entry name" value="TIM_sf"/>
</dbReference>
<feature type="binding site" evidence="9">
    <location>
        <position position="171"/>
    </location>
    <ligand>
        <name>substrate</name>
    </ligand>
</feature>
<evidence type="ECO:0000256" key="10">
    <source>
        <dbReference type="RuleBase" id="RU363013"/>
    </source>
</evidence>
<evidence type="ECO:0000256" key="5">
    <source>
        <dbReference type="ARBA" id="ARBA00022432"/>
    </source>
</evidence>
<dbReference type="UniPathway" id="UPA00109">
    <property type="reaction ID" value="UER00189"/>
</dbReference>
<dbReference type="EC" id="5.3.1.1" evidence="3 9"/>
<evidence type="ECO:0000256" key="3">
    <source>
        <dbReference type="ARBA" id="ARBA00011940"/>
    </source>
</evidence>
<comment type="subcellular location">
    <subcellularLocation>
        <location evidence="9 10">Cytoplasm</location>
    </subcellularLocation>
</comment>
<dbReference type="Gene3D" id="3.20.20.70">
    <property type="entry name" value="Aldolase class I"/>
    <property type="match status" value="1"/>
</dbReference>
<dbReference type="PANTHER" id="PTHR21139:SF42">
    <property type="entry name" value="TRIOSEPHOSPHATE ISOMERASE"/>
    <property type="match status" value="1"/>
</dbReference>
<feature type="active site" description="Proton acceptor" evidence="9">
    <location>
        <position position="165"/>
    </location>
</feature>
<dbReference type="PROSITE" id="PS51440">
    <property type="entry name" value="TIM_2"/>
    <property type="match status" value="1"/>
</dbReference>
<dbReference type="GO" id="GO:0046166">
    <property type="term" value="P:glyceraldehyde-3-phosphate biosynthetic process"/>
    <property type="evidence" value="ECO:0007669"/>
    <property type="project" value="TreeGrafter"/>
</dbReference>
<dbReference type="FunFam" id="3.20.20.70:FF:000016">
    <property type="entry name" value="Triosephosphate isomerase"/>
    <property type="match status" value="1"/>
</dbReference>
<dbReference type="InterPro" id="IPR022896">
    <property type="entry name" value="TrioseP_Isoase_bac/euk"/>
</dbReference>
<dbReference type="GO" id="GO:0004807">
    <property type="term" value="F:triose-phosphate isomerase activity"/>
    <property type="evidence" value="ECO:0007669"/>
    <property type="project" value="UniProtKB-UniRule"/>
</dbReference>
<gene>
    <name evidence="9 11" type="primary">tpiA</name>
    <name evidence="11" type="ORF">Dform_00838</name>
</gene>
<keyword evidence="6 9" id="KW-0963">Cytoplasm</keyword>
<protein>
    <recommendedName>
        <fullName evidence="4 9">Triosephosphate isomerase</fullName>
        <shortName evidence="9">TIM</shortName>
        <shortName evidence="9">TPI</shortName>
        <ecNumber evidence="3 9">5.3.1.1</ecNumber>
    </recommendedName>
    <alternativeName>
        <fullName evidence="9">Triose-phosphate isomerase</fullName>
    </alternativeName>
</protein>
<dbReference type="GO" id="GO:0006094">
    <property type="term" value="P:gluconeogenesis"/>
    <property type="evidence" value="ECO:0007669"/>
    <property type="project" value="UniProtKB-UniRule"/>
</dbReference>
<dbReference type="HAMAP" id="MF_00147_B">
    <property type="entry name" value="TIM_B"/>
    <property type="match status" value="1"/>
</dbReference>
<evidence type="ECO:0000256" key="6">
    <source>
        <dbReference type="ARBA" id="ARBA00022490"/>
    </source>
</evidence>
<evidence type="ECO:0000256" key="4">
    <source>
        <dbReference type="ARBA" id="ARBA00019397"/>
    </source>
</evidence>
<dbReference type="PROSITE" id="PS00171">
    <property type="entry name" value="TIM_1"/>
    <property type="match status" value="1"/>
</dbReference>
<feature type="binding site" evidence="9">
    <location>
        <begin position="11"/>
        <end position="13"/>
    </location>
    <ligand>
        <name>substrate</name>
    </ligand>
</feature>
<dbReference type="GO" id="GO:0005829">
    <property type="term" value="C:cytosol"/>
    <property type="evidence" value="ECO:0007669"/>
    <property type="project" value="TreeGrafter"/>
</dbReference>